<proteinExistence type="predicted"/>
<organism evidence="1 2">
    <name type="scientific">Trametes coccinea (strain BRFM310)</name>
    <name type="common">Pycnoporus coccineus</name>
    <dbReference type="NCBI Taxonomy" id="1353009"/>
    <lineage>
        <taxon>Eukaryota</taxon>
        <taxon>Fungi</taxon>
        <taxon>Dikarya</taxon>
        <taxon>Basidiomycota</taxon>
        <taxon>Agaricomycotina</taxon>
        <taxon>Agaricomycetes</taxon>
        <taxon>Polyporales</taxon>
        <taxon>Polyporaceae</taxon>
        <taxon>Trametes</taxon>
    </lineage>
</organism>
<keyword evidence="2" id="KW-1185">Reference proteome</keyword>
<sequence>MRHWDSQRVEGQAIPTERRVPREENVSDLNKFSYLSILHRSACQVVEATSPGSGARSCLHRKLLRIPTRRVYETLFSREQSGSETRRRGAGRGCGMRCRATRIPLAHLVARDGRRQSEMCIHSGSPLYGLNACPSQWRSCLDYGLCLAAIAWIGL</sequence>
<reference evidence="1 2" key="1">
    <citation type="journal article" date="2015" name="Biotechnol. Biofuels">
        <title>Enhanced degradation of softwood versus hardwood by the white-rot fungus Pycnoporus coccineus.</title>
        <authorList>
            <person name="Couturier M."/>
            <person name="Navarro D."/>
            <person name="Chevret D."/>
            <person name="Henrissat B."/>
            <person name="Piumi F."/>
            <person name="Ruiz-Duenas F.J."/>
            <person name="Martinez A.T."/>
            <person name="Grigoriev I.V."/>
            <person name="Riley R."/>
            <person name="Lipzen A."/>
            <person name="Berrin J.G."/>
            <person name="Master E.R."/>
            <person name="Rosso M.N."/>
        </authorList>
    </citation>
    <scope>NUCLEOTIDE SEQUENCE [LARGE SCALE GENOMIC DNA]</scope>
    <source>
        <strain evidence="1 2">BRFM310</strain>
    </source>
</reference>
<dbReference type="AlphaFoldDB" id="A0A1Y2J5R2"/>
<dbReference type="Proteomes" id="UP000193067">
    <property type="component" value="Unassembled WGS sequence"/>
</dbReference>
<dbReference type="EMBL" id="KZ084087">
    <property type="protein sequence ID" value="OSD07791.1"/>
    <property type="molecule type" value="Genomic_DNA"/>
</dbReference>
<name>A0A1Y2J5R2_TRAC3</name>
<protein>
    <submittedName>
        <fullName evidence="1">Uncharacterized protein</fullName>
    </submittedName>
</protein>
<evidence type="ECO:0000313" key="2">
    <source>
        <dbReference type="Proteomes" id="UP000193067"/>
    </source>
</evidence>
<accession>A0A1Y2J5R2</accession>
<gene>
    <name evidence="1" type="ORF">PYCCODRAFT_351834</name>
</gene>
<evidence type="ECO:0000313" key="1">
    <source>
        <dbReference type="EMBL" id="OSD07791.1"/>
    </source>
</evidence>